<sequence>IIQRKPKKKKKKGITTIIIGVGSQWNPANIDCLVASQSDIIYVTSYTSGQLNTILPTLTQVTCPVTYHLVISEVQLNLTNSSEGSRFVEAYNPGKTVTLKDLDLDGIFEGKVTTNPSLVLPQANYLVLYDKDAPTMISCENCNCTKNSNNLCTDAVYVGCCSNCSCSFGGSSMSNTKWHVSFVDTTDSNTVDSITYDSSTWPQIFTGYTYELKYLGFDNHQGSNWEQSCSSKGTPGSHPIYNCSWTCTPQQCQLNGASSAICGSSQQCDCKNSEYFFADRTCNKVPPPGTCYAYWIKNDTTNSRYVQFEWGAAATDRDHKYLLSYYTRSGSSDQVITSVRTKTVADYDYSRGTQALAGTIQTQIIGNDGSNALSSSQDCYR</sequence>
<reference evidence="1 2" key="1">
    <citation type="journal article" date="2013" name="Curr. Biol.">
        <title>The Genome of the Foraminiferan Reticulomyxa filosa.</title>
        <authorList>
            <person name="Glockner G."/>
            <person name="Hulsmann N."/>
            <person name="Schleicher M."/>
            <person name="Noegel A.A."/>
            <person name="Eichinger L."/>
            <person name="Gallinger C."/>
            <person name="Pawlowski J."/>
            <person name="Sierra R."/>
            <person name="Euteneuer U."/>
            <person name="Pillet L."/>
            <person name="Moustafa A."/>
            <person name="Platzer M."/>
            <person name="Groth M."/>
            <person name="Szafranski K."/>
            <person name="Schliwa M."/>
        </authorList>
    </citation>
    <scope>NUCLEOTIDE SEQUENCE [LARGE SCALE GENOMIC DNA]</scope>
</reference>
<feature type="non-terminal residue" evidence="1">
    <location>
        <position position="1"/>
    </location>
</feature>
<evidence type="ECO:0000313" key="2">
    <source>
        <dbReference type="Proteomes" id="UP000023152"/>
    </source>
</evidence>
<dbReference type="Proteomes" id="UP000023152">
    <property type="component" value="Unassembled WGS sequence"/>
</dbReference>
<organism evidence="1 2">
    <name type="scientific">Reticulomyxa filosa</name>
    <dbReference type="NCBI Taxonomy" id="46433"/>
    <lineage>
        <taxon>Eukaryota</taxon>
        <taxon>Sar</taxon>
        <taxon>Rhizaria</taxon>
        <taxon>Retaria</taxon>
        <taxon>Foraminifera</taxon>
        <taxon>Monothalamids</taxon>
        <taxon>Reticulomyxidae</taxon>
        <taxon>Reticulomyxa</taxon>
    </lineage>
</organism>
<name>X6MN28_RETFI</name>
<keyword evidence="2" id="KW-1185">Reference proteome</keyword>
<evidence type="ECO:0000313" key="1">
    <source>
        <dbReference type="EMBL" id="ETO14495.1"/>
    </source>
</evidence>
<accession>X6MN28</accession>
<dbReference type="AlphaFoldDB" id="X6MN28"/>
<proteinExistence type="predicted"/>
<protein>
    <submittedName>
        <fullName evidence="1">Uncharacterized protein</fullName>
    </submittedName>
</protein>
<dbReference type="EMBL" id="ASPP01020002">
    <property type="protein sequence ID" value="ETO14495.1"/>
    <property type="molecule type" value="Genomic_DNA"/>
</dbReference>
<gene>
    <name evidence="1" type="ORF">RFI_22873</name>
</gene>
<comment type="caution">
    <text evidence="1">The sequence shown here is derived from an EMBL/GenBank/DDBJ whole genome shotgun (WGS) entry which is preliminary data.</text>
</comment>